<dbReference type="AlphaFoldDB" id="W7QGK5"/>
<dbReference type="eggNOG" id="COG3291">
    <property type="taxonomic scope" value="Bacteria"/>
</dbReference>
<keyword evidence="2 6" id="KW-0378">Hydrolase</keyword>
<reference evidence="11 12" key="1">
    <citation type="journal article" date="2014" name="Genome Announc.">
        <title>Draft Genome Sequence of the Agar-Degrading Bacterium Catenovulum sp. Strain DS-2, Isolated from Intestines of Haliotis diversicolor.</title>
        <authorList>
            <person name="Shan D."/>
            <person name="Li X."/>
            <person name="Gu Z."/>
            <person name="Wei G."/>
            <person name="Gao Z."/>
            <person name="Shao Z."/>
        </authorList>
    </citation>
    <scope>NUCLEOTIDE SEQUENCE [LARGE SCALE GENOMIC DNA]</scope>
    <source>
        <strain evidence="11 12">DS-2</strain>
    </source>
</reference>
<evidence type="ECO:0000313" key="11">
    <source>
        <dbReference type="EMBL" id="EWH11041.1"/>
    </source>
</evidence>
<protein>
    <recommendedName>
        <fullName evidence="8">Endoglucanase</fullName>
        <ecNumber evidence="8">3.2.1.4</ecNumber>
    </recommendedName>
</protein>
<dbReference type="PATRIC" id="fig|1328313.3.peg.1178"/>
<keyword evidence="12" id="KW-1185">Reference proteome</keyword>
<evidence type="ECO:0000256" key="3">
    <source>
        <dbReference type="ARBA" id="ARBA00023277"/>
    </source>
</evidence>
<sequence length="588" mass="65002">MKKQLFSGCAIGLSAVLLIGCQGTDNIASESSIQAPSKPKQQPADEVAAVLYNQIGYQANMAKLIYLQANNALTVDVVDRNNQQSVISKLTSEAQFWPHAGKNFVELDLTELSQVGEYQIVIDGEVLASFRVANDVYTRATKIIAQGFYFNRASHEISFEYGGKFNRAAGHMDQQVKIHHSAASAHRPEGTVVPSPKGWYDAGDYNKYTVNSAISMYTMLRAYLKHPSFFQQLKLNIPEQFNSTADILDELFWQLDWFLTMQDPNDGGVYHKVTTLNFSGKIMPEAGLEPRYMIAKSIGASLDFAATTAYFARHLQDIDAERAKLCAQAAEQAYKWAKANPDKIYVQPDDVKTGAYVVTGDDYSDEWFWAAAELALTFDAKDYWQDLTQLQAIEMSVPTWSDVQGLGWISLAEEANAQQWQYKAQQKLKALAEHMSIMANQSAIKVSLGVFDDDFVWGSNGNMANHIMVLDAAKAYVADPASLNRLIATNLDYIFGTNPTGYSFVSGLGSQTPMHLHHRVSEADDVLDPVPGLVAGGPHAGQQDQCDYPSKFPALSYVDDWCSYATNETAINWNAPLLYAVASVASEE</sequence>
<feature type="active site" evidence="7">
    <location>
        <position position="559"/>
    </location>
</feature>
<keyword evidence="5 6" id="KW-0624">Polysaccharide degradation</keyword>
<dbReference type="SUPFAM" id="SSF48208">
    <property type="entry name" value="Six-hairpin glycosidases"/>
    <property type="match status" value="1"/>
</dbReference>
<organism evidence="11 12">
    <name type="scientific">Catenovulum agarivorans DS-2</name>
    <dbReference type="NCBI Taxonomy" id="1328313"/>
    <lineage>
        <taxon>Bacteria</taxon>
        <taxon>Pseudomonadati</taxon>
        <taxon>Pseudomonadota</taxon>
        <taxon>Gammaproteobacteria</taxon>
        <taxon>Alteromonadales</taxon>
        <taxon>Alteromonadaceae</taxon>
        <taxon>Catenovulum</taxon>
    </lineage>
</organism>
<comment type="similarity">
    <text evidence="1 6 8">Belongs to the glycosyl hydrolase 9 (cellulase E) family.</text>
</comment>
<dbReference type="Gene3D" id="1.50.10.10">
    <property type="match status" value="1"/>
</dbReference>
<evidence type="ECO:0000259" key="9">
    <source>
        <dbReference type="Pfam" id="PF00759"/>
    </source>
</evidence>
<evidence type="ECO:0000313" key="12">
    <source>
        <dbReference type="Proteomes" id="UP000019276"/>
    </source>
</evidence>
<dbReference type="Gene3D" id="2.60.40.10">
    <property type="entry name" value="Immunoglobulins"/>
    <property type="match status" value="1"/>
</dbReference>
<dbReference type="InterPro" id="IPR004197">
    <property type="entry name" value="Cellulase_Ig-like"/>
</dbReference>
<evidence type="ECO:0000256" key="5">
    <source>
        <dbReference type="ARBA" id="ARBA00023326"/>
    </source>
</evidence>
<dbReference type="PANTHER" id="PTHR22298">
    <property type="entry name" value="ENDO-1,4-BETA-GLUCANASE"/>
    <property type="match status" value="1"/>
</dbReference>
<dbReference type="PROSITE" id="PS51257">
    <property type="entry name" value="PROKAR_LIPOPROTEIN"/>
    <property type="match status" value="1"/>
</dbReference>
<dbReference type="Pfam" id="PF00759">
    <property type="entry name" value="Glyco_hydro_9"/>
    <property type="match status" value="1"/>
</dbReference>
<feature type="active site" evidence="6">
    <location>
        <position position="517"/>
    </location>
</feature>
<feature type="domain" description="Cellulase Ig-like" evidence="10">
    <location>
        <begin position="48"/>
        <end position="125"/>
    </location>
</feature>
<name>W7QGK5_9ALTE</name>
<dbReference type="EC" id="3.2.1.4" evidence="8"/>
<dbReference type="GO" id="GO:0008810">
    <property type="term" value="F:cellulase activity"/>
    <property type="evidence" value="ECO:0007669"/>
    <property type="project" value="UniProtKB-EC"/>
</dbReference>
<dbReference type="InterPro" id="IPR018221">
    <property type="entry name" value="Glyco_hydro_9_His_AS"/>
</dbReference>
<gene>
    <name evidence="11" type="ORF">DS2_05715</name>
</gene>
<dbReference type="RefSeq" id="WP_035013713.1">
    <property type="nucleotide sequence ID" value="NZ_ARZY01000007.1"/>
</dbReference>
<dbReference type="InterPro" id="IPR012341">
    <property type="entry name" value="6hp_glycosidase-like_sf"/>
</dbReference>
<dbReference type="EMBL" id="ARZY01000007">
    <property type="protein sequence ID" value="EWH11041.1"/>
    <property type="molecule type" value="Genomic_DNA"/>
</dbReference>
<dbReference type="CDD" id="cd02850">
    <property type="entry name" value="E_set_Cellulase_N"/>
    <property type="match status" value="1"/>
</dbReference>
<evidence type="ECO:0000256" key="7">
    <source>
        <dbReference type="PROSITE-ProRule" id="PRU10060"/>
    </source>
</evidence>
<comment type="catalytic activity">
    <reaction evidence="8">
        <text>Endohydrolysis of (1-&gt;4)-beta-D-glucosidic linkages in cellulose, lichenin and cereal beta-D-glucans.</text>
        <dbReference type="EC" id="3.2.1.4"/>
    </reaction>
</comment>
<evidence type="ECO:0000256" key="8">
    <source>
        <dbReference type="RuleBase" id="RU361166"/>
    </source>
</evidence>
<dbReference type="InterPro" id="IPR013783">
    <property type="entry name" value="Ig-like_fold"/>
</dbReference>
<dbReference type="Pfam" id="PF02927">
    <property type="entry name" value="CelD_N"/>
    <property type="match status" value="1"/>
</dbReference>
<keyword evidence="8" id="KW-0136">Cellulose degradation</keyword>
<dbReference type="InterPro" id="IPR001701">
    <property type="entry name" value="Glyco_hydro_9"/>
</dbReference>
<proteinExistence type="inferred from homology"/>
<evidence type="ECO:0000256" key="4">
    <source>
        <dbReference type="ARBA" id="ARBA00023295"/>
    </source>
</evidence>
<dbReference type="PROSITE" id="PS00592">
    <property type="entry name" value="GH9_2"/>
    <property type="match status" value="1"/>
</dbReference>
<dbReference type="InterPro" id="IPR014756">
    <property type="entry name" value="Ig_E-set"/>
</dbReference>
<dbReference type="OrthoDB" id="9808897at2"/>
<feature type="active site" evidence="7">
    <location>
        <position position="568"/>
    </location>
</feature>
<dbReference type="SUPFAM" id="SSF81296">
    <property type="entry name" value="E set domains"/>
    <property type="match status" value="1"/>
</dbReference>
<comment type="caution">
    <text evidence="11">The sequence shown here is derived from an EMBL/GenBank/DDBJ whole genome shotgun (WGS) entry which is preliminary data.</text>
</comment>
<evidence type="ECO:0000256" key="1">
    <source>
        <dbReference type="ARBA" id="ARBA00007072"/>
    </source>
</evidence>
<dbReference type="Proteomes" id="UP000019276">
    <property type="component" value="Unassembled WGS sequence"/>
</dbReference>
<evidence type="ECO:0000256" key="2">
    <source>
        <dbReference type="ARBA" id="ARBA00022801"/>
    </source>
</evidence>
<dbReference type="InterPro" id="IPR033126">
    <property type="entry name" value="Glyco_hydro_9_Asp/Glu_AS"/>
</dbReference>
<dbReference type="STRING" id="1328313.DS2_05715"/>
<feature type="domain" description="Glycoside hydrolase family 9" evidence="9">
    <location>
        <begin position="137"/>
        <end position="580"/>
    </location>
</feature>
<dbReference type="InterPro" id="IPR008928">
    <property type="entry name" value="6-hairpin_glycosidase_sf"/>
</dbReference>
<evidence type="ECO:0000259" key="10">
    <source>
        <dbReference type="Pfam" id="PF02927"/>
    </source>
</evidence>
<dbReference type="GO" id="GO:0030245">
    <property type="term" value="P:cellulose catabolic process"/>
    <property type="evidence" value="ECO:0007669"/>
    <property type="project" value="UniProtKB-KW"/>
</dbReference>
<keyword evidence="3 6" id="KW-0119">Carbohydrate metabolism</keyword>
<evidence type="ECO:0000256" key="6">
    <source>
        <dbReference type="PROSITE-ProRule" id="PRU10059"/>
    </source>
</evidence>
<accession>W7QGK5</accession>
<keyword evidence="4 6" id="KW-0326">Glycosidase</keyword>
<dbReference type="PROSITE" id="PS00698">
    <property type="entry name" value="GH9_3"/>
    <property type="match status" value="1"/>
</dbReference>